<evidence type="ECO:0000313" key="3">
    <source>
        <dbReference type="Proteomes" id="UP000038830"/>
    </source>
</evidence>
<dbReference type="EMBL" id="CDQK01000005">
    <property type="protein sequence ID" value="CEP24127.1"/>
    <property type="molecule type" value="Genomic_DNA"/>
</dbReference>
<dbReference type="Proteomes" id="UP000038830">
    <property type="component" value="Unassembled WGS sequence"/>
</dbReference>
<keyword evidence="1" id="KW-1133">Transmembrane helix</keyword>
<reference evidence="3" key="1">
    <citation type="journal article" date="2015" name="J. Biotechnol.">
        <title>The structure of the Cyberlindnera jadinii genome and its relation to Candida utilis analyzed by the occurrence of single nucleotide polymorphisms.</title>
        <authorList>
            <person name="Rupp O."/>
            <person name="Brinkrolf K."/>
            <person name="Buerth C."/>
            <person name="Kunigo M."/>
            <person name="Schneider J."/>
            <person name="Jaenicke S."/>
            <person name="Goesmann A."/>
            <person name="Puehler A."/>
            <person name="Jaeger K.-E."/>
            <person name="Ernst J.F."/>
        </authorList>
    </citation>
    <scope>NUCLEOTIDE SEQUENCE [LARGE SCALE GENOMIC DNA]</scope>
    <source>
        <strain evidence="3">ATCC 18201 / CBS 1600 / BCRC 20928 / JCM 3617 / NBRC 0987 / NRRL Y-1542</strain>
    </source>
</reference>
<keyword evidence="1" id="KW-0812">Transmembrane</keyword>
<organism evidence="2 3">
    <name type="scientific">Cyberlindnera jadinii (strain ATCC 18201 / CBS 1600 / BCRC 20928 / JCM 3617 / NBRC 0987 / NRRL Y-1542)</name>
    <name type="common">Torula yeast</name>
    <name type="synonym">Candida utilis</name>
    <dbReference type="NCBI Taxonomy" id="983966"/>
    <lineage>
        <taxon>Eukaryota</taxon>
        <taxon>Fungi</taxon>
        <taxon>Dikarya</taxon>
        <taxon>Ascomycota</taxon>
        <taxon>Saccharomycotina</taxon>
        <taxon>Saccharomycetes</taxon>
        <taxon>Phaffomycetales</taxon>
        <taxon>Phaffomycetaceae</taxon>
        <taxon>Cyberlindnera</taxon>
    </lineage>
</organism>
<evidence type="ECO:0000256" key="1">
    <source>
        <dbReference type="SAM" id="Phobius"/>
    </source>
</evidence>
<accession>A0A0H5C814</accession>
<protein>
    <submittedName>
        <fullName evidence="2">Uncharacterized protein</fullName>
    </submittedName>
</protein>
<feature type="transmembrane region" description="Helical" evidence="1">
    <location>
        <begin position="24"/>
        <end position="42"/>
    </location>
</feature>
<gene>
    <name evidence="2" type="ORF">BN1211_4859</name>
</gene>
<keyword evidence="1" id="KW-0472">Membrane</keyword>
<evidence type="ECO:0000313" key="2">
    <source>
        <dbReference type="EMBL" id="CEP24127.1"/>
    </source>
</evidence>
<sequence length="165" mass="17863">MVVSGTIYEDNVVIVDFIADLLSGYQWIALVTVIVNALSMIIKKRDTEEYGIQRSLDEFAESSVLSSESSSESSNNDFSKFCNNRSIVSYDSSTLSIHSFPVSKEFNLSSVISGITLTTTTLTITRTAAILTIIIVTRCDAVCHEFEQTTGAAIVIEVVSGAVTS</sequence>
<proteinExistence type="predicted"/>
<dbReference type="AlphaFoldDB" id="A0A0H5C814"/>
<name>A0A0H5C814_CYBJN</name>